<feature type="transmembrane region" description="Helical" evidence="1">
    <location>
        <begin position="21"/>
        <end position="39"/>
    </location>
</feature>
<keyword evidence="4" id="KW-1185">Reference proteome</keyword>
<evidence type="ECO:0000256" key="1">
    <source>
        <dbReference type="SAM" id="Phobius"/>
    </source>
</evidence>
<keyword evidence="1" id="KW-0812">Transmembrane</keyword>
<organism evidence="3 4">
    <name type="scientific">Bartonella bilalgolemii</name>
    <dbReference type="NCBI Taxonomy" id="2942911"/>
    <lineage>
        <taxon>Bacteria</taxon>
        <taxon>Pseudomonadati</taxon>
        <taxon>Pseudomonadota</taxon>
        <taxon>Alphaproteobacteria</taxon>
        <taxon>Hyphomicrobiales</taxon>
        <taxon>Bartonellaceae</taxon>
        <taxon>Bartonella</taxon>
    </lineage>
</organism>
<reference evidence="3 4" key="1">
    <citation type="submission" date="2022-05" db="EMBL/GenBank/DDBJ databases">
        <title>Description of the Bartonella bilalgolemii sp. nov. Isolated from Apodemus uralensis (Pallas 1811).</title>
        <authorList>
            <person name="Zgheib R."/>
            <person name="Celebi B."/>
        </authorList>
    </citation>
    <scope>NUCLEOTIDE SEQUENCE [LARGE SCALE GENOMIC DNA]</scope>
    <source>
        <strain evidence="3 4">G70</strain>
    </source>
</reference>
<evidence type="ECO:0000259" key="2">
    <source>
        <dbReference type="Pfam" id="PF11412"/>
    </source>
</evidence>
<dbReference type="Pfam" id="PF11412">
    <property type="entry name" value="DsbD_N"/>
    <property type="match status" value="1"/>
</dbReference>
<accession>A0ABT0P7M8</accession>
<feature type="domain" description="Thiol:disulfide interchange protein DsbD N-terminal" evidence="2">
    <location>
        <begin position="77"/>
        <end position="164"/>
    </location>
</feature>
<evidence type="ECO:0000313" key="3">
    <source>
        <dbReference type="EMBL" id="MCL6229359.1"/>
    </source>
</evidence>
<proteinExistence type="predicted"/>
<dbReference type="Proteomes" id="UP001523003">
    <property type="component" value="Unassembled WGS sequence"/>
</dbReference>
<comment type="caution">
    <text evidence="3">The sequence shown here is derived from an EMBL/GenBank/DDBJ whole genome shotgun (WGS) entry which is preliminary data.</text>
</comment>
<keyword evidence="1" id="KW-1133">Transmembrane helix</keyword>
<dbReference type="EMBL" id="JAMCOF010000002">
    <property type="protein sequence ID" value="MCL6229359.1"/>
    <property type="molecule type" value="Genomic_DNA"/>
</dbReference>
<name>A0ABT0P7M8_9HYPH</name>
<protein>
    <recommendedName>
        <fullName evidence="2">Thiol:disulfide interchange protein DsbD N-terminal domain-containing protein</fullName>
    </recommendedName>
</protein>
<dbReference type="RefSeq" id="WP_249675412.1">
    <property type="nucleotide sequence ID" value="NZ_JAMCOF010000002.1"/>
</dbReference>
<sequence length="292" mass="32992">MKKLQIFQNLQKITNTFQKNLLVTLKIILIFLGFFYFLANAQAKQKPYLIATPWYESEGGYARLAITSSSLSGIKSGIIEITLRPKWKTYWRNPGNSGMAPFFNFNQQVSYEIFYPTPQLYKTENDWSLGYKNKVVLPFNISGSDENLSGSLTLGMCNEICIPFTINFNFSSPTQNNTSLSLSLLKKAQDALPRTAHNALKIHAEKNENTLLIKIKNNKIITTSALFLDGGTMQIGPTKKISDYEGYAVFNAPIYYDSDELNKTVFYTVSYQDHAFSGTFTINTQSSHTIIP</sequence>
<keyword evidence="1" id="KW-0472">Membrane</keyword>
<dbReference type="InterPro" id="IPR028250">
    <property type="entry name" value="DsbDN"/>
</dbReference>
<evidence type="ECO:0000313" key="4">
    <source>
        <dbReference type="Proteomes" id="UP001523003"/>
    </source>
</evidence>
<gene>
    <name evidence="3" type="ORF">M4Z11_01830</name>
</gene>